<keyword evidence="3 5" id="KW-0067">ATP-binding</keyword>
<dbReference type="PANTHER" id="PTHR43875">
    <property type="entry name" value="MALTODEXTRIN IMPORT ATP-BINDING PROTEIN MSMX"/>
    <property type="match status" value="1"/>
</dbReference>
<gene>
    <name evidence="5" type="ORF">ACFQVD_02435</name>
</gene>
<dbReference type="InterPro" id="IPR003439">
    <property type="entry name" value="ABC_transporter-like_ATP-bd"/>
</dbReference>
<evidence type="ECO:0000256" key="2">
    <source>
        <dbReference type="ARBA" id="ARBA00022741"/>
    </source>
</evidence>
<dbReference type="PROSITE" id="PS00211">
    <property type="entry name" value="ABC_TRANSPORTER_1"/>
    <property type="match status" value="1"/>
</dbReference>
<dbReference type="RefSeq" id="WP_343983176.1">
    <property type="nucleotide sequence ID" value="NZ_BAAAGK010000295.1"/>
</dbReference>
<dbReference type="InterPro" id="IPR027417">
    <property type="entry name" value="P-loop_NTPase"/>
</dbReference>
<dbReference type="PANTHER" id="PTHR43875:SF1">
    <property type="entry name" value="OSMOPROTECTIVE COMPOUNDS UPTAKE ATP-BINDING PROTEIN GGTA"/>
    <property type="match status" value="1"/>
</dbReference>
<proteinExistence type="predicted"/>
<dbReference type="InterPro" id="IPR040582">
    <property type="entry name" value="OB_MalK-like"/>
</dbReference>
<dbReference type="Gene3D" id="2.40.50.100">
    <property type="match status" value="2"/>
</dbReference>
<organism evidence="5 6">
    <name type="scientific">Streptosporangium amethystogenes subsp. fukuiense</name>
    <dbReference type="NCBI Taxonomy" id="698418"/>
    <lineage>
        <taxon>Bacteria</taxon>
        <taxon>Bacillati</taxon>
        <taxon>Actinomycetota</taxon>
        <taxon>Actinomycetes</taxon>
        <taxon>Streptosporangiales</taxon>
        <taxon>Streptosporangiaceae</taxon>
        <taxon>Streptosporangium</taxon>
    </lineage>
</organism>
<feature type="domain" description="ABC transporter" evidence="4">
    <location>
        <begin position="4"/>
        <end position="235"/>
    </location>
</feature>
<dbReference type="InterPro" id="IPR012340">
    <property type="entry name" value="NA-bd_OB-fold"/>
</dbReference>
<dbReference type="CDD" id="cd03301">
    <property type="entry name" value="ABC_MalK_N"/>
    <property type="match status" value="1"/>
</dbReference>
<dbReference type="NCBIfam" id="NF008653">
    <property type="entry name" value="PRK11650.1"/>
    <property type="match status" value="1"/>
</dbReference>
<dbReference type="InterPro" id="IPR003593">
    <property type="entry name" value="AAA+_ATPase"/>
</dbReference>
<dbReference type="Gene3D" id="3.40.50.300">
    <property type="entry name" value="P-loop containing nucleotide triphosphate hydrolases"/>
    <property type="match status" value="1"/>
</dbReference>
<evidence type="ECO:0000256" key="1">
    <source>
        <dbReference type="ARBA" id="ARBA00022448"/>
    </source>
</evidence>
<keyword evidence="1" id="KW-0813">Transport</keyword>
<keyword evidence="2" id="KW-0547">Nucleotide-binding</keyword>
<dbReference type="SMART" id="SM00382">
    <property type="entry name" value="AAA"/>
    <property type="match status" value="1"/>
</dbReference>
<dbReference type="InterPro" id="IPR017871">
    <property type="entry name" value="ABC_transporter-like_CS"/>
</dbReference>
<dbReference type="SUPFAM" id="SSF50331">
    <property type="entry name" value="MOP-like"/>
    <property type="match status" value="1"/>
</dbReference>
<dbReference type="Pfam" id="PF00005">
    <property type="entry name" value="ABC_tran"/>
    <property type="match status" value="1"/>
</dbReference>
<dbReference type="PROSITE" id="PS50893">
    <property type="entry name" value="ABC_TRANSPORTER_2"/>
    <property type="match status" value="1"/>
</dbReference>
<evidence type="ECO:0000313" key="5">
    <source>
        <dbReference type="EMBL" id="MFC7598963.1"/>
    </source>
</evidence>
<protein>
    <submittedName>
        <fullName evidence="5">ABC transporter ATP-binding protein</fullName>
    </submittedName>
</protein>
<evidence type="ECO:0000313" key="6">
    <source>
        <dbReference type="Proteomes" id="UP001596514"/>
    </source>
</evidence>
<accession>A0ABW2SSJ7</accession>
<dbReference type="Gene3D" id="2.40.50.140">
    <property type="entry name" value="Nucleic acid-binding proteins"/>
    <property type="match status" value="1"/>
</dbReference>
<evidence type="ECO:0000256" key="3">
    <source>
        <dbReference type="ARBA" id="ARBA00022840"/>
    </source>
</evidence>
<keyword evidence="6" id="KW-1185">Reference proteome</keyword>
<dbReference type="Proteomes" id="UP001596514">
    <property type="component" value="Unassembled WGS sequence"/>
</dbReference>
<reference evidence="6" key="1">
    <citation type="journal article" date="2019" name="Int. J. Syst. Evol. Microbiol.">
        <title>The Global Catalogue of Microorganisms (GCM) 10K type strain sequencing project: providing services to taxonomists for standard genome sequencing and annotation.</title>
        <authorList>
            <consortium name="The Broad Institute Genomics Platform"/>
            <consortium name="The Broad Institute Genome Sequencing Center for Infectious Disease"/>
            <person name="Wu L."/>
            <person name="Ma J."/>
        </authorList>
    </citation>
    <scope>NUCLEOTIDE SEQUENCE [LARGE SCALE GENOMIC DNA]</scope>
    <source>
        <strain evidence="6">JCM 10083</strain>
    </source>
</reference>
<sequence>MASIVLSKVDKIYAGGVKAVNGLDLEIKDGEFMVLVGPSGCGKSTALRMIAGLEDISGGEIAIGDRVVNHLPPKDRDIAMVFQNYALYPHMTVEENLAFGLKLRKMPKAEIAKRVNEAAKMLGLDQYLKRKPAALSGGQRQRVAMGRAIVREPQAFLMDEPLSNLDAKLRVSMRASLNTLHERLGVTTVYVTHDQVEAMTLGDRVCVLRDGLLQQVDTPQNLFDKPVNLFVAGFMGSPSMNFVNAELVRGDGGAAVAFAGFRLPVPNETFTEKRGLDQYFGKKIILGIRPSDFEDSVAANGASGGWTRLQVRAEVTEELGSEINVLFLIDAPPVQHQDTVAAADADGDEEATLPLVGDKSLWTARVNSRSHVRPGQNVELVVDTHNLHFFDPVSGLAIGHEANVRV</sequence>
<dbReference type="SUPFAM" id="SSF52540">
    <property type="entry name" value="P-loop containing nucleoside triphosphate hydrolases"/>
    <property type="match status" value="1"/>
</dbReference>
<dbReference type="InterPro" id="IPR008995">
    <property type="entry name" value="Mo/tungstate-bd_C_term_dom"/>
</dbReference>
<dbReference type="EMBL" id="JBHTEE010000001">
    <property type="protein sequence ID" value="MFC7598963.1"/>
    <property type="molecule type" value="Genomic_DNA"/>
</dbReference>
<comment type="caution">
    <text evidence="5">The sequence shown here is derived from an EMBL/GenBank/DDBJ whole genome shotgun (WGS) entry which is preliminary data.</text>
</comment>
<dbReference type="GO" id="GO:0005524">
    <property type="term" value="F:ATP binding"/>
    <property type="evidence" value="ECO:0007669"/>
    <property type="project" value="UniProtKB-KW"/>
</dbReference>
<dbReference type="InterPro" id="IPR047641">
    <property type="entry name" value="ABC_transpr_MalK/UgpC-like"/>
</dbReference>
<dbReference type="Pfam" id="PF17912">
    <property type="entry name" value="OB_MalK"/>
    <property type="match status" value="1"/>
</dbReference>
<name>A0ABW2SSJ7_9ACTN</name>
<evidence type="ECO:0000259" key="4">
    <source>
        <dbReference type="PROSITE" id="PS50893"/>
    </source>
</evidence>
<dbReference type="InterPro" id="IPR015855">
    <property type="entry name" value="ABC_transpr_MalK-like"/>
</dbReference>